<organism evidence="5 6">
    <name type="scientific">Oncorhynchus kisutch</name>
    <name type="common">Coho salmon</name>
    <name type="synonym">Salmo kisutch</name>
    <dbReference type="NCBI Taxonomy" id="8019"/>
    <lineage>
        <taxon>Eukaryota</taxon>
        <taxon>Metazoa</taxon>
        <taxon>Chordata</taxon>
        <taxon>Craniata</taxon>
        <taxon>Vertebrata</taxon>
        <taxon>Euteleostomi</taxon>
        <taxon>Actinopterygii</taxon>
        <taxon>Neopterygii</taxon>
        <taxon>Teleostei</taxon>
        <taxon>Protacanthopterygii</taxon>
        <taxon>Salmoniformes</taxon>
        <taxon>Salmonidae</taxon>
        <taxon>Salmoninae</taxon>
        <taxon>Oncorhynchus</taxon>
    </lineage>
</organism>
<keyword evidence="6" id="KW-1185">Reference proteome</keyword>
<comment type="subcellular location">
    <subcellularLocation>
        <location evidence="1">Nucleus</location>
    </subcellularLocation>
</comment>
<dbReference type="GeneTree" id="ENSGT00940000157068"/>
<dbReference type="PANTHER" id="PTHR10985">
    <property type="entry name" value="BASIC HELIX-LOOP-HELIX TRANSCRIPTION FACTOR, HES-RELATED"/>
    <property type="match status" value="1"/>
</dbReference>
<dbReference type="SUPFAM" id="SSF158457">
    <property type="entry name" value="Orange domain-like"/>
    <property type="match status" value="1"/>
</dbReference>
<dbReference type="GO" id="GO:0005634">
    <property type="term" value="C:nucleus"/>
    <property type="evidence" value="ECO:0007669"/>
    <property type="project" value="UniProtKB-SubCell"/>
</dbReference>
<reference evidence="5" key="1">
    <citation type="submission" date="2025-08" db="UniProtKB">
        <authorList>
            <consortium name="Ensembl"/>
        </authorList>
    </citation>
    <scope>IDENTIFICATION</scope>
</reference>
<dbReference type="Ensembl" id="ENSOKIT00005088518.1">
    <property type="protein sequence ID" value="ENSOKIP00005082935.1"/>
    <property type="gene ID" value="ENSOKIG00005035982.1"/>
</dbReference>
<accession>A0A8C7J6P9</accession>
<dbReference type="Proteomes" id="UP000694557">
    <property type="component" value="Unassembled WGS sequence"/>
</dbReference>
<keyword evidence="3" id="KW-0804">Transcription</keyword>
<name>A0A8C7J6P9_ONCKI</name>
<keyword evidence="4" id="KW-0539">Nucleus</keyword>
<evidence type="ECO:0000313" key="6">
    <source>
        <dbReference type="Proteomes" id="UP000694557"/>
    </source>
</evidence>
<dbReference type="GO" id="GO:0046983">
    <property type="term" value="F:protein dimerization activity"/>
    <property type="evidence" value="ECO:0007669"/>
    <property type="project" value="InterPro"/>
</dbReference>
<evidence type="ECO:0000313" key="5">
    <source>
        <dbReference type="Ensembl" id="ENSOKIP00005082935.1"/>
    </source>
</evidence>
<evidence type="ECO:0000256" key="3">
    <source>
        <dbReference type="ARBA" id="ARBA00023163"/>
    </source>
</evidence>
<evidence type="ECO:0000256" key="1">
    <source>
        <dbReference type="ARBA" id="ARBA00004123"/>
    </source>
</evidence>
<evidence type="ECO:0000256" key="4">
    <source>
        <dbReference type="ARBA" id="ARBA00023242"/>
    </source>
</evidence>
<dbReference type="InterPro" id="IPR050370">
    <property type="entry name" value="HES_HEY"/>
</dbReference>
<dbReference type="SUPFAM" id="SSF47459">
    <property type="entry name" value="HLH, helix-loop-helix DNA-binding domain"/>
    <property type="match status" value="1"/>
</dbReference>
<dbReference type="InterPro" id="IPR036638">
    <property type="entry name" value="HLH_DNA-bd_sf"/>
</dbReference>
<protein>
    <submittedName>
        <fullName evidence="5">Hes related family bHLH transcription factor with YRPW motif 1</fullName>
    </submittedName>
</protein>
<dbReference type="Gene3D" id="6.10.250.980">
    <property type="match status" value="1"/>
</dbReference>
<keyword evidence="2" id="KW-0805">Transcription regulation</keyword>
<sequence length="166" mass="18319">SQPQIIEKRRCDRLNNIQVCGSSKLEKAEILQITVDHLKMIHAASGQGYLKAHALTARYLSIVEGWNSVDPLRVHLVSHLNNYASQRHPHWIDWTPWTTIPAAHPPPPPPFSASKLSQPPPLLSSLSAFSFTTFPLVSPAALNSAGSSTALRNQPYRPWGTEIGAF</sequence>
<evidence type="ECO:0000256" key="2">
    <source>
        <dbReference type="ARBA" id="ARBA00023015"/>
    </source>
</evidence>
<dbReference type="AlphaFoldDB" id="A0A8C7J6P9"/>
<gene>
    <name evidence="5" type="primary">HEY1</name>
</gene>
<proteinExistence type="predicted"/>
<reference evidence="5" key="2">
    <citation type="submission" date="2025-09" db="UniProtKB">
        <authorList>
            <consortium name="Ensembl"/>
        </authorList>
    </citation>
    <scope>IDENTIFICATION</scope>
</reference>